<dbReference type="AlphaFoldDB" id="A0A061R6C8"/>
<reference evidence="1" key="1">
    <citation type="submission" date="2014-05" db="EMBL/GenBank/DDBJ databases">
        <title>The transcriptome of the halophilic microalga Tetraselmis sp. GSL018 isolated from the Great Salt Lake, Utah.</title>
        <authorList>
            <person name="Jinkerson R.E."/>
            <person name="D'Adamo S."/>
            <person name="Posewitz M.C."/>
        </authorList>
    </citation>
    <scope>NUCLEOTIDE SEQUENCE</scope>
    <source>
        <strain evidence="1">GSL018</strain>
    </source>
</reference>
<name>A0A061R6C8_9CHLO</name>
<sequence>DMEHEVILQFSTVRAFHTMPYIITRICRNSAVYMRTASTLLIS</sequence>
<proteinExistence type="predicted"/>
<organism evidence="1">
    <name type="scientific">Tetraselmis sp. GSL018</name>
    <dbReference type="NCBI Taxonomy" id="582737"/>
    <lineage>
        <taxon>Eukaryota</taxon>
        <taxon>Viridiplantae</taxon>
        <taxon>Chlorophyta</taxon>
        <taxon>core chlorophytes</taxon>
        <taxon>Chlorodendrophyceae</taxon>
        <taxon>Chlorodendrales</taxon>
        <taxon>Chlorodendraceae</taxon>
        <taxon>Tetraselmis</taxon>
    </lineage>
</organism>
<gene>
    <name evidence="1" type="ORF">TSPGSL018_10886</name>
</gene>
<protein>
    <submittedName>
        <fullName evidence="1">Uncharacterized protein</fullName>
    </submittedName>
</protein>
<feature type="non-terminal residue" evidence="1">
    <location>
        <position position="1"/>
    </location>
</feature>
<dbReference type="EMBL" id="GBEZ01018949">
    <property type="protein sequence ID" value="JAC67543.1"/>
    <property type="molecule type" value="Transcribed_RNA"/>
</dbReference>
<evidence type="ECO:0000313" key="1">
    <source>
        <dbReference type="EMBL" id="JAC67543.1"/>
    </source>
</evidence>
<accession>A0A061R6C8</accession>